<dbReference type="GO" id="GO:0008270">
    <property type="term" value="F:zinc ion binding"/>
    <property type="evidence" value="ECO:0007669"/>
    <property type="project" value="InterPro"/>
</dbReference>
<dbReference type="AlphaFoldDB" id="A0A7C8MFQ0"/>
<accession>A0A7C8MFQ0</accession>
<gene>
    <name evidence="3" type="ORF">BDV95DRAFT_606739</name>
</gene>
<evidence type="ECO:0000313" key="3">
    <source>
        <dbReference type="EMBL" id="KAF2872182.1"/>
    </source>
</evidence>
<dbReference type="Pfam" id="PF04082">
    <property type="entry name" value="Fungal_trans"/>
    <property type="match status" value="1"/>
</dbReference>
<dbReference type="GO" id="GO:0003677">
    <property type="term" value="F:DNA binding"/>
    <property type="evidence" value="ECO:0007669"/>
    <property type="project" value="InterPro"/>
</dbReference>
<protein>
    <recommendedName>
        <fullName evidence="2">Xylanolytic transcriptional activator regulatory domain-containing protein</fullName>
    </recommendedName>
</protein>
<dbReference type="InterPro" id="IPR007219">
    <property type="entry name" value="XnlR_reg_dom"/>
</dbReference>
<dbReference type="CDD" id="cd12148">
    <property type="entry name" value="fungal_TF_MHR"/>
    <property type="match status" value="1"/>
</dbReference>
<dbReference type="InterPro" id="IPR050987">
    <property type="entry name" value="AtrR-like"/>
</dbReference>
<evidence type="ECO:0000313" key="4">
    <source>
        <dbReference type="Proteomes" id="UP000481861"/>
    </source>
</evidence>
<dbReference type="PANTHER" id="PTHR46910">
    <property type="entry name" value="TRANSCRIPTION FACTOR PDR1"/>
    <property type="match status" value="1"/>
</dbReference>
<dbReference type="OrthoDB" id="4116913at2759"/>
<feature type="domain" description="Xylanolytic transcriptional activator regulatory" evidence="2">
    <location>
        <begin position="232"/>
        <end position="379"/>
    </location>
</feature>
<reference evidence="3 4" key="1">
    <citation type="submission" date="2020-01" db="EMBL/GenBank/DDBJ databases">
        <authorList>
            <consortium name="DOE Joint Genome Institute"/>
            <person name="Haridas S."/>
            <person name="Albert R."/>
            <person name="Binder M."/>
            <person name="Bloem J."/>
            <person name="Labutti K."/>
            <person name="Salamov A."/>
            <person name="Andreopoulos B."/>
            <person name="Baker S.E."/>
            <person name="Barry K."/>
            <person name="Bills G."/>
            <person name="Bluhm B.H."/>
            <person name="Cannon C."/>
            <person name="Castanera R."/>
            <person name="Culley D.E."/>
            <person name="Daum C."/>
            <person name="Ezra D."/>
            <person name="Gonzalez J.B."/>
            <person name="Henrissat B."/>
            <person name="Kuo A."/>
            <person name="Liang C."/>
            <person name="Lipzen A."/>
            <person name="Lutzoni F."/>
            <person name="Magnuson J."/>
            <person name="Mondo S."/>
            <person name="Nolan M."/>
            <person name="Ohm R."/>
            <person name="Pangilinan J."/>
            <person name="Park H.-J.H."/>
            <person name="Ramirez L."/>
            <person name="Alfaro M."/>
            <person name="Sun H."/>
            <person name="Tritt A."/>
            <person name="Yoshinaga Y."/>
            <person name="Zwiers L.-H.L."/>
            <person name="Turgeon B.G."/>
            <person name="Goodwin S.B."/>
            <person name="Spatafora J.W."/>
            <person name="Crous P.W."/>
            <person name="Grigoriev I.V."/>
        </authorList>
    </citation>
    <scope>NUCLEOTIDE SEQUENCE [LARGE SCALE GENOMIC DNA]</scope>
    <source>
        <strain evidence="3 4">CBS 611.86</strain>
    </source>
</reference>
<evidence type="ECO:0000256" key="1">
    <source>
        <dbReference type="ARBA" id="ARBA00023242"/>
    </source>
</evidence>
<keyword evidence="1" id="KW-0539">Nucleus</keyword>
<dbReference type="Proteomes" id="UP000481861">
    <property type="component" value="Unassembled WGS sequence"/>
</dbReference>
<comment type="caution">
    <text evidence="3">The sequence shown here is derived from an EMBL/GenBank/DDBJ whole genome shotgun (WGS) entry which is preliminary data.</text>
</comment>
<dbReference type="EMBL" id="JAADJZ010000010">
    <property type="protein sequence ID" value="KAF2872182.1"/>
    <property type="molecule type" value="Genomic_DNA"/>
</dbReference>
<dbReference type="GO" id="GO:0003700">
    <property type="term" value="F:DNA-binding transcription factor activity"/>
    <property type="evidence" value="ECO:0007669"/>
    <property type="project" value="InterPro"/>
</dbReference>
<proteinExistence type="predicted"/>
<dbReference type="PANTHER" id="PTHR46910:SF39">
    <property type="entry name" value="ZN(II)2CYS6 TRANSCRIPTION FACTOR (EUROFUNG)"/>
    <property type="match status" value="1"/>
</dbReference>
<organism evidence="3 4">
    <name type="scientific">Massariosphaeria phaeospora</name>
    <dbReference type="NCBI Taxonomy" id="100035"/>
    <lineage>
        <taxon>Eukaryota</taxon>
        <taxon>Fungi</taxon>
        <taxon>Dikarya</taxon>
        <taxon>Ascomycota</taxon>
        <taxon>Pezizomycotina</taxon>
        <taxon>Dothideomycetes</taxon>
        <taxon>Pleosporomycetidae</taxon>
        <taxon>Pleosporales</taxon>
        <taxon>Pleosporales incertae sedis</taxon>
        <taxon>Massariosphaeria</taxon>
    </lineage>
</organism>
<keyword evidence="4" id="KW-1185">Reference proteome</keyword>
<name>A0A7C8MFQ0_9PLEO</name>
<evidence type="ECO:0000259" key="2">
    <source>
        <dbReference type="Pfam" id="PF04082"/>
    </source>
</evidence>
<sequence length="599" mass="66116">MVWIISNRIAEYESRIQELESLLQERSAAQPQVEQPPMQPADQLIPLSTWVSNLRSEVDSLPVEEGPYLPPEGFDAVFDAELEGLDEEVVPQLMSGTGIAQTSLEDAVPRLLDDFEPSTEFQEDAAYLQSLPLEESLPGTIPDIAAEPPTLVAAVCDAYLPPPELGTSLLKDFLVDFNTAIPLYRPYVIAEHLRICYIGESDGTAISWVSAYVVFGIAHRLRAMSATATPKDNDMADYYLARILAQTSDLLLAPPSLGLVQCLLGLATLIQTSAHSTPHALFVSTALRMAQSLAYNDDAKNPDPDADVEQQRRVFCLAFIRDTNESILSNAPATSRREDIAASHPEAHPQDFAGAVNAAETNWSVNIFSLRARLALLQAEAIEHVFSLKARSTTPEAFLHRCNALLGRLQCFRNHELFELSAAHLMLLLYRSDLVHVLSLEAAYFATVFRIQADIDLGMDTRVNPFSTDALVRLADRKEHAVYEQAKRFLSLLAVGPQGEVGIFWTIKLPAVAALVVVLAHYTHAADAPSHEAMREYSTIIRTFETLVQKSRDAELRKATDLCVMLFSRVETGSRVKWLQSVAEGFPRGTGRQPDLGLL</sequence>
<dbReference type="GO" id="GO:0006351">
    <property type="term" value="P:DNA-templated transcription"/>
    <property type="evidence" value="ECO:0007669"/>
    <property type="project" value="InterPro"/>
</dbReference>